<reference evidence="1 2" key="1">
    <citation type="submission" date="2015-07" db="EMBL/GenBank/DDBJ databases">
        <title>Emmonsia species relationships and genome sequence.</title>
        <authorList>
            <consortium name="The Broad Institute Genomics Platform"/>
            <person name="Cuomo C.A."/>
            <person name="Munoz J.F."/>
            <person name="Imamovic A."/>
            <person name="Priest M.E."/>
            <person name="Young S."/>
            <person name="Clay O.K."/>
            <person name="McEwen J.G."/>
        </authorList>
    </citation>
    <scope>NUCLEOTIDE SEQUENCE [LARGE SCALE GENOMIC DNA]</scope>
    <source>
        <strain evidence="1 2">UAMH 9510</strain>
    </source>
</reference>
<comment type="caution">
    <text evidence="1">The sequence shown here is derived from an EMBL/GenBank/DDBJ whole genome shotgun (WGS) entry which is preliminary data.</text>
</comment>
<name>A0A1J9PNM4_9EURO</name>
<gene>
    <name evidence="1" type="ORF">AJ78_01852</name>
</gene>
<evidence type="ECO:0000313" key="2">
    <source>
        <dbReference type="Proteomes" id="UP000182235"/>
    </source>
</evidence>
<protein>
    <submittedName>
        <fullName evidence="1">Uncharacterized protein</fullName>
    </submittedName>
</protein>
<dbReference type="Proteomes" id="UP000182235">
    <property type="component" value="Unassembled WGS sequence"/>
</dbReference>
<dbReference type="AlphaFoldDB" id="A0A1J9PNM4"/>
<sequence>MSFRESNGPITSAIWGQHCKIASNPGPGWSAVGAIALTPSMLHCVPSSPDVLFLDKRKGQANLTKLPAPPAR</sequence>
<dbReference type="EMBL" id="LGRN01000046">
    <property type="protein sequence ID" value="OJD18080.1"/>
    <property type="molecule type" value="Genomic_DNA"/>
</dbReference>
<organism evidence="1 2">
    <name type="scientific">Emergomyces pasteurianus Ep9510</name>
    <dbReference type="NCBI Taxonomy" id="1447872"/>
    <lineage>
        <taxon>Eukaryota</taxon>
        <taxon>Fungi</taxon>
        <taxon>Dikarya</taxon>
        <taxon>Ascomycota</taxon>
        <taxon>Pezizomycotina</taxon>
        <taxon>Eurotiomycetes</taxon>
        <taxon>Eurotiomycetidae</taxon>
        <taxon>Onygenales</taxon>
        <taxon>Ajellomycetaceae</taxon>
        <taxon>Emergomyces</taxon>
    </lineage>
</organism>
<dbReference type="VEuPathDB" id="FungiDB:AJ78_01852"/>
<evidence type="ECO:0000313" key="1">
    <source>
        <dbReference type="EMBL" id="OJD18080.1"/>
    </source>
</evidence>
<proteinExistence type="predicted"/>
<accession>A0A1J9PNM4</accession>
<keyword evidence="2" id="KW-1185">Reference proteome</keyword>